<evidence type="ECO:0000259" key="4">
    <source>
        <dbReference type="PROSITE" id="PS01124"/>
    </source>
</evidence>
<proteinExistence type="predicted"/>
<evidence type="ECO:0000313" key="5">
    <source>
        <dbReference type="EMBL" id="MDD7973618.1"/>
    </source>
</evidence>
<sequence>MTGPTTAYYDVAVEPGMGFAGIRLRPGFFQCILGFKPISLREQTLVDDVAISACPPLATLCAETDTPEALHDRLIGFVRSRVGQDHAPLSRQTRRILSAFHASSGRLPVQDIARMHGLSARTVQRIVLDATGLPPKSYARILQFHRAMRLLRDHRLSPSEAAVEAGYADQAHMTHALRRFGGLSPARLADATLVTLRD</sequence>
<comment type="caution">
    <text evidence="5">The sequence shown here is derived from an EMBL/GenBank/DDBJ whole genome shotgun (WGS) entry which is preliminary data.</text>
</comment>
<dbReference type="InterPro" id="IPR009057">
    <property type="entry name" value="Homeodomain-like_sf"/>
</dbReference>
<name>A0ABT5TER4_9RHOB</name>
<dbReference type="Proteomes" id="UP001431784">
    <property type="component" value="Unassembled WGS sequence"/>
</dbReference>
<keyword evidence="2" id="KW-0238">DNA-binding</keyword>
<reference evidence="5" key="1">
    <citation type="submission" date="2023-02" db="EMBL/GenBank/DDBJ databases">
        <title>Description of Roseinatronobacter alkalisoli sp. nov., an alkaliphilic bacerium isolated from soda soil.</title>
        <authorList>
            <person name="Wei W."/>
        </authorList>
    </citation>
    <scope>NUCLEOTIDE SEQUENCE</scope>
    <source>
        <strain evidence="5">HJB301</strain>
    </source>
</reference>
<evidence type="ECO:0000256" key="2">
    <source>
        <dbReference type="ARBA" id="ARBA00023125"/>
    </source>
</evidence>
<dbReference type="InterPro" id="IPR050204">
    <property type="entry name" value="AraC_XylS_family_regulators"/>
</dbReference>
<evidence type="ECO:0000313" key="6">
    <source>
        <dbReference type="Proteomes" id="UP001431784"/>
    </source>
</evidence>
<dbReference type="SUPFAM" id="SSF46689">
    <property type="entry name" value="Homeodomain-like"/>
    <property type="match status" value="1"/>
</dbReference>
<keyword evidence="1" id="KW-0805">Transcription regulation</keyword>
<dbReference type="Gene3D" id="1.10.10.60">
    <property type="entry name" value="Homeodomain-like"/>
    <property type="match status" value="1"/>
</dbReference>
<evidence type="ECO:0000256" key="1">
    <source>
        <dbReference type="ARBA" id="ARBA00023015"/>
    </source>
</evidence>
<accession>A0ABT5TER4</accession>
<gene>
    <name evidence="5" type="ORF">PUT78_21390</name>
</gene>
<keyword evidence="3" id="KW-0804">Transcription</keyword>
<dbReference type="PROSITE" id="PS01124">
    <property type="entry name" value="HTH_ARAC_FAMILY_2"/>
    <property type="match status" value="1"/>
</dbReference>
<feature type="domain" description="HTH araC/xylS-type" evidence="4">
    <location>
        <begin position="91"/>
        <end position="191"/>
    </location>
</feature>
<protein>
    <submittedName>
        <fullName evidence="5">AraC family transcriptional regulator</fullName>
    </submittedName>
</protein>
<keyword evidence="6" id="KW-1185">Reference proteome</keyword>
<dbReference type="PANTHER" id="PTHR46796">
    <property type="entry name" value="HTH-TYPE TRANSCRIPTIONAL ACTIVATOR RHAS-RELATED"/>
    <property type="match status" value="1"/>
</dbReference>
<dbReference type="SMART" id="SM00342">
    <property type="entry name" value="HTH_ARAC"/>
    <property type="match status" value="1"/>
</dbReference>
<evidence type="ECO:0000256" key="3">
    <source>
        <dbReference type="ARBA" id="ARBA00023163"/>
    </source>
</evidence>
<dbReference type="Pfam" id="PF12833">
    <property type="entry name" value="HTH_18"/>
    <property type="match status" value="1"/>
</dbReference>
<dbReference type="InterPro" id="IPR018060">
    <property type="entry name" value="HTH_AraC"/>
</dbReference>
<dbReference type="EMBL" id="JAQZSM010000043">
    <property type="protein sequence ID" value="MDD7973618.1"/>
    <property type="molecule type" value="Genomic_DNA"/>
</dbReference>
<dbReference type="PANTHER" id="PTHR46796:SF15">
    <property type="entry name" value="BLL1074 PROTEIN"/>
    <property type="match status" value="1"/>
</dbReference>
<organism evidence="5 6">
    <name type="scientific">Roseinatronobacter alkalisoli</name>
    <dbReference type="NCBI Taxonomy" id="3028235"/>
    <lineage>
        <taxon>Bacteria</taxon>
        <taxon>Pseudomonadati</taxon>
        <taxon>Pseudomonadota</taxon>
        <taxon>Alphaproteobacteria</taxon>
        <taxon>Rhodobacterales</taxon>
        <taxon>Paracoccaceae</taxon>
        <taxon>Roseinatronobacter</taxon>
    </lineage>
</organism>